<reference evidence="1 2" key="1">
    <citation type="submission" date="2024-10" db="EMBL/GenBank/DDBJ databases">
        <title>Paracoccus drimophilus sp. nov., a novel bacterium from corn roots in Hunan.</title>
        <authorList>
            <person name="Li X."/>
        </authorList>
    </citation>
    <scope>NUCLEOTIDE SEQUENCE [LARGE SCALE GENOMIC DNA]</scope>
    <source>
        <strain evidence="1 2">NGMCC 1.201697</strain>
    </source>
</reference>
<accession>A0ABW7LTL8</accession>
<dbReference type="EMBL" id="JBIMPR010000025">
    <property type="protein sequence ID" value="MFH5776903.1"/>
    <property type="molecule type" value="Genomic_DNA"/>
</dbReference>
<evidence type="ECO:0000313" key="1">
    <source>
        <dbReference type="EMBL" id="MFH5776903.1"/>
    </source>
</evidence>
<dbReference type="InterPro" id="IPR029058">
    <property type="entry name" value="AB_hydrolase_fold"/>
</dbReference>
<proteinExistence type="predicted"/>
<dbReference type="RefSeq" id="WP_395135918.1">
    <property type="nucleotide sequence ID" value="NZ_JBIMPR010000025.1"/>
</dbReference>
<evidence type="ECO:0000313" key="2">
    <source>
        <dbReference type="Proteomes" id="UP001609376"/>
    </source>
</evidence>
<keyword evidence="2" id="KW-1185">Reference proteome</keyword>
<comment type="caution">
    <text evidence="1">The sequence shown here is derived from an EMBL/GenBank/DDBJ whole genome shotgun (WGS) entry which is preliminary data.</text>
</comment>
<name>A0ABW7LTL8_9RHOB</name>
<protein>
    <submittedName>
        <fullName evidence="1">Uncharacterized protein</fullName>
    </submittedName>
</protein>
<sequence length="272" mass="31126">MVESTNILIESWNYWLEGYHYNNDILVITFENLTGGVRRPDGYREGWGSTYFRKRGISHLCVKPKMADWYQKPDLPRTFRKLKRNGFFSPYSKILTYGASMGGFGALAYANLVGATSVLSLNPQSTMDRRKLPHETRFSLSQRQSWEGEFSDAAGRSSKAKSVYIFADMAFKPDRDQVERVIDKNTCVFNVPHLGHGIAHFLQRMGILSTIVTQVIDEDVDRNGIREALRSRRSFPAYYNNLLSTPRVQSSEILTNIIKKGRAKSSNRRKPL</sequence>
<dbReference type="Proteomes" id="UP001609376">
    <property type="component" value="Unassembled WGS sequence"/>
</dbReference>
<dbReference type="SUPFAM" id="SSF53474">
    <property type="entry name" value="alpha/beta-Hydrolases"/>
    <property type="match status" value="1"/>
</dbReference>
<organism evidence="1 2">
    <name type="scientific">Paracoccus broussonetiae subsp. drimophilus</name>
    <dbReference type="NCBI Taxonomy" id="3373869"/>
    <lineage>
        <taxon>Bacteria</taxon>
        <taxon>Pseudomonadati</taxon>
        <taxon>Pseudomonadota</taxon>
        <taxon>Alphaproteobacteria</taxon>
        <taxon>Rhodobacterales</taxon>
        <taxon>Paracoccaceae</taxon>
        <taxon>Paracoccus</taxon>
        <taxon>Paracoccus broussonetiae</taxon>
    </lineage>
</organism>
<gene>
    <name evidence="1" type="ORF">ACHFJ0_21870</name>
</gene>